<dbReference type="SUPFAM" id="SSF50156">
    <property type="entry name" value="PDZ domain-like"/>
    <property type="match status" value="1"/>
</dbReference>
<dbReference type="Gene3D" id="2.30.42.10">
    <property type="match status" value="1"/>
</dbReference>
<accession>A0A9D2R0M2</accession>
<dbReference type="Gene3D" id="2.130.10.10">
    <property type="entry name" value="YVTN repeat-like/Quinoprotein amine dehydrogenase"/>
    <property type="match status" value="1"/>
</dbReference>
<dbReference type="InterPro" id="IPR000157">
    <property type="entry name" value="TIR_dom"/>
</dbReference>
<feature type="domain" description="TIR" evidence="3">
    <location>
        <begin position="9"/>
        <end position="155"/>
    </location>
</feature>
<feature type="transmembrane region" description="Helical" evidence="2">
    <location>
        <begin position="220"/>
        <end position="243"/>
    </location>
</feature>
<evidence type="ECO:0000313" key="4">
    <source>
        <dbReference type="EMBL" id="HJD33195.1"/>
    </source>
</evidence>
<protein>
    <submittedName>
        <fullName evidence="4">TIR domain-containing protein</fullName>
    </submittedName>
</protein>
<sequence>MDDRKEKEYRYDAFISYRHLPLDMAVAQKLQTLLEAYRPPKNLTGLKRNRIKRVFRDQSELPTSGDLGSDIRQALLDSRYLIVVCSEETKNSLWCMEEIRMFKEAHRGHTDHILPLLVSGEPSEVFPVELLWEPKRTEVSPDVLTKKEDDVRGERESGSGVTQQEEWVRIEPLSADVRAKSRKESLKKLKVEFLRIAAPLLGCSFDGLYQRHQKRRRRRIMAVSGGSAAVLLSVLLIVSVFAYRTWVSEENYREMLAGEYIREASEYALDGDIQHALLYYTEALSADQGADSASAGAALLLQDYLWPVKTGEEAGTLREDRILSQEDPDPGWGTLLSEHGGVFQTFLSDDTLTFYDSASGKSYQMEKPSEYSRGCEPDEYDLEIYDVSAVMLAGDRAAVAYGGLIHIYELTEEGEVLETVRADLADAFPEDAEEGYITLSTRMWLSEDSSVLIASTGAHAAVYETEDLTLRASVQQIFYGLSDVAVSRDNQYFLLAYSNMYALDYRNPGSYFQVYDMEGNCAFTSQERSGEAIRGAVFHPEDSSRVIVWDRENVRYWNWETGKQEAAPVCVPSVVSAAFGEEGSILVDNGAGTVSEYKYASLNSAYTGDGSSGQDNTGTEGDVTSPVVLENGMSFVLEYGSLCLMDGDGETADTAEITDPLAGEMVWSPQQNRVYVYNRYQPFLICVDVDTSEGTLGVPEEFDIRGIPAASFWFEPGITVIGTGEGSLLVYDGADAPVWEILPEHTGETELICSDGEGIYLAVAVTTVLEETGQGAFSERGSIELYNLRNGILTASFEEQDVVDTLSFDENGALLWSCGDTRTSRQIRMPEADEAAMQFLRELCCLDLEAGNAIICKDPESSGFTMGSWDEKFAGWTVQETQGEQDSEGNQETGGRNGTFTDRVTELLEAEDYGTEEWFARCDSLWQEMLDGTQDFSVIEMDYFYRGYRIAAKGVMEERLVSGLEAYITLLEQSLLEAGEGEAVYTELHTNFLDTFDQTLLADEALVKAYRSLGSASLEDVDFSVVERILEDPYDLEAADELVEYCSALEMIVTADLLESGTSEYMDDLLSAGQFPYMSTVTAGSEITMALLSGDAENAAAKADETIAGLKEMGAQEDVIESTVSTWMTSASALSWRGQIDETVLNEFLENISVDSGIEVTAVTTEAQAVGLQVKDLIIGVRGKRIAGENHFSRLLDQGQDRWIEVLRDGVIIRIDLPADTGFSGKMTVRTDG</sequence>
<dbReference type="PROSITE" id="PS50104">
    <property type="entry name" value="TIR"/>
    <property type="match status" value="1"/>
</dbReference>
<reference evidence="4" key="2">
    <citation type="submission" date="2021-04" db="EMBL/GenBank/DDBJ databases">
        <authorList>
            <person name="Gilroy R."/>
        </authorList>
    </citation>
    <scope>NUCLEOTIDE SEQUENCE</scope>
    <source>
        <strain evidence="4">ChiGjej3B3-11674</strain>
    </source>
</reference>
<keyword evidence="2" id="KW-1133">Transmembrane helix</keyword>
<dbReference type="EMBL" id="DWUV01000032">
    <property type="protein sequence ID" value="HJD33195.1"/>
    <property type="molecule type" value="Genomic_DNA"/>
</dbReference>
<comment type="caution">
    <text evidence="4">The sequence shown here is derived from an EMBL/GenBank/DDBJ whole genome shotgun (WGS) entry which is preliminary data.</text>
</comment>
<dbReference type="InterPro" id="IPR035897">
    <property type="entry name" value="Toll_tir_struct_dom_sf"/>
</dbReference>
<evidence type="ECO:0000259" key="3">
    <source>
        <dbReference type="PROSITE" id="PS50104"/>
    </source>
</evidence>
<dbReference type="InterPro" id="IPR015943">
    <property type="entry name" value="WD40/YVTN_repeat-like_dom_sf"/>
</dbReference>
<dbReference type="Gene3D" id="3.40.50.10140">
    <property type="entry name" value="Toll/interleukin-1 receptor homology (TIR) domain"/>
    <property type="match status" value="1"/>
</dbReference>
<evidence type="ECO:0000313" key="5">
    <source>
        <dbReference type="Proteomes" id="UP000823897"/>
    </source>
</evidence>
<dbReference type="Pfam" id="PF13676">
    <property type="entry name" value="TIR_2"/>
    <property type="match status" value="1"/>
</dbReference>
<proteinExistence type="predicted"/>
<dbReference type="Proteomes" id="UP000823897">
    <property type="component" value="Unassembled WGS sequence"/>
</dbReference>
<keyword evidence="2" id="KW-0812">Transmembrane</keyword>
<dbReference type="SUPFAM" id="SSF82171">
    <property type="entry name" value="DPP6 N-terminal domain-like"/>
    <property type="match status" value="1"/>
</dbReference>
<feature type="compositionally biased region" description="Polar residues" evidence="1">
    <location>
        <begin position="890"/>
        <end position="899"/>
    </location>
</feature>
<dbReference type="GO" id="GO:0007165">
    <property type="term" value="P:signal transduction"/>
    <property type="evidence" value="ECO:0007669"/>
    <property type="project" value="InterPro"/>
</dbReference>
<evidence type="ECO:0000256" key="1">
    <source>
        <dbReference type="SAM" id="MobiDB-lite"/>
    </source>
</evidence>
<dbReference type="InterPro" id="IPR036034">
    <property type="entry name" value="PDZ_sf"/>
</dbReference>
<dbReference type="SUPFAM" id="SSF52200">
    <property type="entry name" value="Toll/Interleukin receptor TIR domain"/>
    <property type="match status" value="1"/>
</dbReference>
<gene>
    <name evidence="4" type="ORF">H9911_01470</name>
</gene>
<name>A0A9D2R0M2_9FIRM</name>
<evidence type="ECO:0000256" key="2">
    <source>
        <dbReference type="SAM" id="Phobius"/>
    </source>
</evidence>
<feature type="region of interest" description="Disordered" evidence="1">
    <location>
        <begin position="880"/>
        <end position="899"/>
    </location>
</feature>
<dbReference type="AlphaFoldDB" id="A0A9D2R0M2"/>
<reference evidence="4" key="1">
    <citation type="journal article" date="2021" name="PeerJ">
        <title>Extensive microbial diversity within the chicken gut microbiome revealed by metagenomics and culture.</title>
        <authorList>
            <person name="Gilroy R."/>
            <person name="Ravi A."/>
            <person name="Getino M."/>
            <person name="Pursley I."/>
            <person name="Horton D.L."/>
            <person name="Alikhan N.F."/>
            <person name="Baker D."/>
            <person name="Gharbi K."/>
            <person name="Hall N."/>
            <person name="Watson M."/>
            <person name="Adriaenssens E.M."/>
            <person name="Foster-Nyarko E."/>
            <person name="Jarju S."/>
            <person name="Secka A."/>
            <person name="Antonio M."/>
            <person name="Oren A."/>
            <person name="Chaudhuri R.R."/>
            <person name="La Ragione R."/>
            <person name="Hildebrand F."/>
            <person name="Pallen M.J."/>
        </authorList>
    </citation>
    <scope>NUCLEOTIDE SEQUENCE</scope>
    <source>
        <strain evidence="4">ChiGjej3B3-11674</strain>
    </source>
</reference>
<keyword evidence="2" id="KW-0472">Membrane</keyword>
<organism evidence="4 5">
    <name type="scientific">Candidatus Mediterraneibacter tabaqchaliae</name>
    <dbReference type="NCBI Taxonomy" id="2838689"/>
    <lineage>
        <taxon>Bacteria</taxon>
        <taxon>Bacillati</taxon>
        <taxon>Bacillota</taxon>
        <taxon>Clostridia</taxon>
        <taxon>Lachnospirales</taxon>
        <taxon>Lachnospiraceae</taxon>
        <taxon>Mediterraneibacter</taxon>
    </lineage>
</organism>